<evidence type="ECO:0000313" key="2">
    <source>
        <dbReference type="EMBL" id="KAK6358069.1"/>
    </source>
</evidence>
<evidence type="ECO:0000313" key="3">
    <source>
        <dbReference type="Proteomes" id="UP001373714"/>
    </source>
</evidence>
<protein>
    <submittedName>
        <fullName evidence="2">Uncharacterized protein</fullName>
    </submittedName>
</protein>
<feature type="region of interest" description="Disordered" evidence="1">
    <location>
        <begin position="1"/>
        <end position="29"/>
    </location>
</feature>
<comment type="caution">
    <text evidence="2">The sequence shown here is derived from an EMBL/GenBank/DDBJ whole genome shotgun (WGS) entry which is preliminary data.</text>
</comment>
<keyword evidence="3" id="KW-1185">Reference proteome</keyword>
<sequence length="214" mass="23907">MAIAEESQRGPTAPQTLPENNKTNPSDYQIHGVCKIDPKTQKPAFYYFTICAPKHKIGFSMDSLPLPPASPSTFSLEKSPTELLKTIPSNNSYGDYKCLKPCSKNTAANMATLLKFFSNNINQNLTKYPNARAVYDKLIGSLDANCLSDDDLAIVKALVEENNETNRKLVADRIKDYVVRILLESVFPEEVAKSVVEFLMPQIVDILFQERNSI</sequence>
<feature type="compositionally biased region" description="Polar residues" evidence="1">
    <location>
        <begin position="9"/>
        <end position="27"/>
    </location>
</feature>
<gene>
    <name evidence="2" type="ORF">TWF730_007424</name>
</gene>
<dbReference type="EMBL" id="JAVHNS010000004">
    <property type="protein sequence ID" value="KAK6358069.1"/>
    <property type="molecule type" value="Genomic_DNA"/>
</dbReference>
<organism evidence="2 3">
    <name type="scientific">Orbilia blumenaviensis</name>
    <dbReference type="NCBI Taxonomy" id="1796055"/>
    <lineage>
        <taxon>Eukaryota</taxon>
        <taxon>Fungi</taxon>
        <taxon>Dikarya</taxon>
        <taxon>Ascomycota</taxon>
        <taxon>Pezizomycotina</taxon>
        <taxon>Orbiliomycetes</taxon>
        <taxon>Orbiliales</taxon>
        <taxon>Orbiliaceae</taxon>
        <taxon>Orbilia</taxon>
    </lineage>
</organism>
<dbReference type="AlphaFoldDB" id="A0AAV9VA32"/>
<name>A0AAV9VA32_9PEZI</name>
<accession>A0AAV9VA32</accession>
<proteinExistence type="predicted"/>
<evidence type="ECO:0000256" key="1">
    <source>
        <dbReference type="SAM" id="MobiDB-lite"/>
    </source>
</evidence>
<reference evidence="2 3" key="1">
    <citation type="submission" date="2019-10" db="EMBL/GenBank/DDBJ databases">
        <authorList>
            <person name="Palmer J.M."/>
        </authorList>
    </citation>
    <scope>NUCLEOTIDE SEQUENCE [LARGE SCALE GENOMIC DNA]</scope>
    <source>
        <strain evidence="2 3">TWF730</strain>
    </source>
</reference>
<dbReference type="Proteomes" id="UP001373714">
    <property type="component" value="Unassembled WGS sequence"/>
</dbReference>